<reference evidence="5" key="3">
    <citation type="submission" date="2020-10" db="EMBL/GenBank/DDBJ databases">
        <authorList>
            <person name="Sedaghatjoo S."/>
        </authorList>
    </citation>
    <scope>NUCLEOTIDE SEQUENCE</scope>
    <source>
        <strain evidence="5">AZH3</strain>
    </source>
</reference>
<dbReference type="InterPro" id="IPR046341">
    <property type="entry name" value="SET_dom_sf"/>
</dbReference>
<dbReference type="GO" id="GO:0016279">
    <property type="term" value="F:protein-lysine N-methyltransferase activity"/>
    <property type="evidence" value="ECO:0007669"/>
    <property type="project" value="InterPro"/>
</dbReference>
<dbReference type="CDD" id="cd19177">
    <property type="entry name" value="SET_SETD4"/>
    <property type="match status" value="1"/>
</dbReference>
<dbReference type="PANTHER" id="PTHR13271">
    <property type="entry name" value="UNCHARACTERIZED PUTATIVE METHYLTRANSFERASE"/>
    <property type="match status" value="1"/>
</dbReference>
<proteinExistence type="predicted"/>
<keyword evidence="8" id="KW-1185">Reference proteome</keyword>
<dbReference type="GO" id="GO:0032259">
    <property type="term" value="P:methylation"/>
    <property type="evidence" value="ECO:0007669"/>
    <property type="project" value="UniProtKB-KW"/>
</dbReference>
<keyword evidence="2" id="KW-0808">Transferase</keyword>
<evidence type="ECO:0000313" key="6">
    <source>
        <dbReference type="EMBL" id="KAE8261803.1"/>
    </source>
</evidence>
<keyword evidence="3" id="KW-0949">S-adenosyl-L-methionine</keyword>
<name>A0A177VEX6_9BASI</name>
<evidence type="ECO:0000313" key="7">
    <source>
        <dbReference type="Proteomes" id="UP000077671"/>
    </source>
</evidence>
<dbReference type="EMBL" id="CAJHJG010003783">
    <property type="protein sequence ID" value="CAD6935476.1"/>
    <property type="molecule type" value="Genomic_DNA"/>
</dbReference>
<dbReference type="AlphaFoldDB" id="A0A177VEX6"/>
<evidence type="ECO:0000256" key="4">
    <source>
        <dbReference type="SAM" id="MobiDB-lite"/>
    </source>
</evidence>
<reference evidence="6" key="1">
    <citation type="submission" date="2016-04" db="EMBL/GenBank/DDBJ databases">
        <authorList>
            <person name="Nguyen H.D."/>
            <person name="Kesanakurti P."/>
            <person name="Cullis J."/>
            <person name="Levesque C.A."/>
            <person name="Hambleton S."/>
        </authorList>
    </citation>
    <scope>NUCLEOTIDE SEQUENCE</scope>
    <source>
        <strain evidence="6">DAOMC 238032</strain>
    </source>
</reference>
<reference evidence="6" key="2">
    <citation type="journal article" date="2019" name="IMA Fungus">
        <title>Genome sequencing and comparison of five Tilletia species to identify candidate genes for the detection of regulated species infecting wheat.</title>
        <authorList>
            <person name="Nguyen H.D.T."/>
            <person name="Sultana T."/>
            <person name="Kesanakurti P."/>
            <person name="Hambleton S."/>
        </authorList>
    </citation>
    <scope>NUCLEOTIDE SEQUENCE</scope>
    <source>
        <strain evidence="6">DAOMC 238032</strain>
    </source>
</reference>
<dbReference type="Proteomes" id="UP000077671">
    <property type="component" value="Unassembled WGS sequence"/>
</dbReference>
<evidence type="ECO:0000313" key="8">
    <source>
        <dbReference type="Proteomes" id="UP000836402"/>
    </source>
</evidence>
<protein>
    <submittedName>
        <fullName evidence="6">Uncharacterized protein</fullName>
    </submittedName>
</protein>
<evidence type="ECO:0000256" key="3">
    <source>
        <dbReference type="ARBA" id="ARBA00022691"/>
    </source>
</evidence>
<dbReference type="InterPro" id="IPR044429">
    <property type="entry name" value="SETD4_SET"/>
</dbReference>
<dbReference type="InterPro" id="IPR050600">
    <property type="entry name" value="SETD3_SETD6_MTase"/>
</dbReference>
<evidence type="ECO:0000313" key="5">
    <source>
        <dbReference type="EMBL" id="CAD6935476.1"/>
    </source>
</evidence>
<dbReference type="Gene3D" id="3.90.1410.10">
    <property type="entry name" value="set domain protein methyltransferase, domain 1"/>
    <property type="match status" value="1"/>
</dbReference>
<gene>
    <name evidence="6" type="ORF">A4X03_0g2948</name>
    <name evidence="5" type="ORF">JKIAZH3_G7049</name>
</gene>
<dbReference type="SUPFAM" id="SSF82199">
    <property type="entry name" value="SET domain"/>
    <property type="match status" value="1"/>
</dbReference>
<evidence type="ECO:0000256" key="1">
    <source>
        <dbReference type="ARBA" id="ARBA00022603"/>
    </source>
</evidence>
<sequence length="579" mass="64419">MSGTSEAIEVLLRRFHADQLVAVSDDVPAGRGIVLKENVVPDSIIFQVPGQDLLNVKTAATFLHAELLPTSARSSARLGSQVELDPRLTLAFCGSSAPLDEKDIRDPTHRIELELPLSSVQALTLLLTLWRRSTSTPVQSRSLPEQLSDFARSLPAEFESVPLYWSLSRGLPGIQGELANALVDSIPFDSLSRLQDVRKRFGGDLAVVYAVLASRQDLLPGWAAAPSPQELAGDGLLDAFYWAWMCVNSRCLYLPLGLKTREDNFTMAPVIDLINHVFDKTIECKVEYPSEGGMQIRAPKSNPRASNTAKMHQQNGKVEAVKEWKRGCRAGDELFITYGPHSNEFLLAEYGFILPIIETNDDTESLNLSNNPFAEVVVDDLILNKLGTDQPLVQAELKRELLRERSYWLDWTIHPTGEPSHRLVCALRLLALDLSPSKEEGSATVVALGQKGSKRLKLAKTATAPTDSENDVASIGDWEAMVSGSTELVSPENEERARAILTDVCEAVVERSRRRREDLERTFERRLPRVRGTSAEDGVKDVEFPKWTEAYRIVRLLLSEQERIAHIVIRATKSLDEPW</sequence>
<feature type="compositionally biased region" description="Polar residues" evidence="4">
    <location>
        <begin position="303"/>
        <end position="313"/>
    </location>
</feature>
<evidence type="ECO:0000256" key="2">
    <source>
        <dbReference type="ARBA" id="ARBA00022679"/>
    </source>
</evidence>
<dbReference type="Proteomes" id="UP000836402">
    <property type="component" value="Unassembled WGS sequence"/>
</dbReference>
<organism evidence="6 7">
    <name type="scientific">Tilletia caries</name>
    <name type="common">wheat bunt fungus</name>
    <dbReference type="NCBI Taxonomy" id="13290"/>
    <lineage>
        <taxon>Eukaryota</taxon>
        <taxon>Fungi</taxon>
        <taxon>Dikarya</taxon>
        <taxon>Basidiomycota</taxon>
        <taxon>Ustilaginomycotina</taxon>
        <taxon>Exobasidiomycetes</taxon>
        <taxon>Tilletiales</taxon>
        <taxon>Tilletiaceae</taxon>
        <taxon>Tilletia</taxon>
    </lineage>
</organism>
<comment type="caution">
    <text evidence="6">The sequence shown here is derived from an EMBL/GenBank/DDBJ whole genome shotgun (WGS) entry which is preliminary data.</text>
</comment>
<dbReference type="EMBL" id="LWDD02000317">
    <property type="protein sequence ID" value="KAE8261803.1"/>
    <property type="molecule type" value="Genomic_DNA"/>
</dbReference>
<accession>A0A177VEX6</accession>
<feature type="region of interest" description="Disordered" evidence="4">
    <location>
        <begin position="293"/>
        <end position="313"/>
    </location>
</feature>
<keyword evidence="1" id="KW-0489">Methyltransferase</keyword>
<dbReference type="PANTHER" id="PTHR13271:SF47">
    <property type="entry name" value="ACTIN-HISTIDINE N-METHYLTRANSFERASE"/>
    <property type="match status" value="1"/>
</dbReference>